<comment type="caution">
    <text evidence="5">The sequence shown here is derived from an EMBL/GenBank/DDBJ whole genome shotgun (WGS) entry which is preliminary data.</text>
</comment>
<comment type="similarity">
    <text evidence="1 4">Belongs to the metallothionein superfamily. Type 15 family.</text>
</comment>
<dbReference type="AlphaFoldDB" id="A0A4S8JPV0"/>
<dbReference type="PANTHER" id="PTHR33543:SF33">
    <property type="entry name" value="METALLOTHIONEIN-LIKE PROTEIN 2B"/>
    <property type="match status" value="1"/>
</dbReference>
<protein>
    <recommendedName>
        <fullName evidence="4">Metallothionein-like protein</fullName>
    </recommendedName>
</protein>
<accession>A0A4S8JPV0</accession>
<comment type="function">
    <text evidence="4">Metallothioneins have a high content of cysteine residues that bind various heavy metals.</text>
</comment>
<evidence type="ECO:0000256" key="4">
    <source>
        <dbReference type="RuleBase" id="RU369052"/>
    </source>
</evidence>
<reference evidence="5 6" key="1">
    <citation type="journal article" date="2019" name="Nat. Plants">
        <title>Genome sequencing of Musa balbisiana reveals subgenome evolution and function divergence in polyploid bananas.</title>
        <authorList>
            <person name="Yao X."/>
        </authorList>
    </citation>
    <scope>NUCLEOTIDE SEQUENCE [LARGE SCALE GENOMIC DNA]</scope>
    <source>
        <strain evidence="6">cv. DH-PKW</strain>
        <tissue evidence="5">Leaves</tissue>
    </source>
</reference>
<dbReference type="GO" id="GO:0046872">
    <property type="term" value="F:metal ion binding"/>
    <property type="evidence" value="ECO:0007669"/>
    <property type="project" value="UniProtKB-UniRule"/>
</dbReference>
<name>A0A4S8JPV0_MUSBA</name>
<organism evidence="5 6">
    <name type="scientific">Musa balbisiana</name>
    <name type="common">Banana</name>
    <dbReference type="NCBI Taxonomy" id="52838"/>
    <lineage>
        <taxon>Eukaryota</taxon>
        <taxon>Viridiplantae</taxon>
        <taxon>Streptophyta</taxon>
        <taxon>Embryophyta</taxon>
        <taxon>Tracheophyta</taxon>
        <taxon>Spermatophyta</taxon>
        <taxon>Magnoliopsida</taxon>
        <taxon>Liliopsida</taxon>
        <taxon>Zingiberales</taxon>
        <taxon>Musaceae</taxon>
        <taxon>Musa</taxon>
    </lineage>
</organism>
<evidence type="ECO:0000256" key="1">
    <source>
        <dbReference type="ARBA" id="ARBA00005802"/>
    </source>
</evidence>
<evidence type="ECO:0000256" key="2">
    <source>
        <dbReference type="ARBA" id="ARBA00022723"/>
    </source>
</evidence>
<dbReference type="Pfam" id="PF01439">
    <property type="entry name" value="Metallothio_2"/>
    <property type="match status" value="1"/>
</dbReference>
<keyword evidence="6" id="KW-1185">Reference proteome</keyword>
<sequence length="74" mass="7444">MSCGGNCTCGSSCNCGGGCKMYPDLEEKKTTMATVILGVAPEKGHFEGFEMATGSTENGGCKCGGGCNCDPCNC</sequence>
<dbReference type="EMBL" id="PYDT01000004">
    <property type="protein sequence ID" value="THU63839.1"/>
    <property type="molecule type" value="Genomic_DNA"/>
</dbReference>
<dbReference type="Proteomes" id="UP000317650">
    <property type="component" value="Chromosome 1"/>
</dbReference>
<gene>
    <name evidence="5" type="ORF">C4D60_Mb01t20070</name>
</gene>
<proteinExistence type="inferred from homology"/>
<dbReference type="InterPro" id="IPR000347">
    <property type="entry name" value="Metalthion_15p"/>
</dbReference>
<evidence type="ECO:0000313" key="6">
    <source>
        <dbReference type="Proteomes" id="UP000317650"/>
    </source>
</evidence>
<evidence type="ECO:0000313" key="5">
    <source>
        <dbReference type="EMBL" id="THU63839.1"/>
    </source>
</evidence>
<dbReference type="PANTHER" id="PTHR33543">
    <property type="entry name" value="METALLOTHIONEIN-LIKE PROTEIN 2A"/>
    <property type="match status" value="1"/>
</dbReference>
<keyword evidence="2 4" id="KW-0479">Metal-binding</keyword>
<keyword evidence="3 4" id="KW-0480">Metal-thiolate cluster</keyword>
<evidence type="ECO:0000256" key="3">
    <source>
        <dbReference type="ARBA" id="ARBA00022851"/>
    </source>
</evidence>